<evidence type="ECO:0000313" key="9">
    <source>
        <dbReference type="EMBL" id="MBD3915545.1"/>
    </source>
</evidence>
<dbReference type="InterPro" id="IPR023828">
    <property type="entry name" value="Peptidase_S8_Ser-AS"/>
</dbReference>
<feature type="domain" description="Peptidase S8/S53" evidence="8">
    <location>
        <begin position="73"/>
        <end position="333"/>
    </location>
</feature>
<dbReference type="SUPFAM" id="SSF52743">
    <property type="entry name" value="Subtilisin-like"/>
    <property type="match status" value="1"/>
</dbReference>
<keyword evidence="6" id="KW-1133">Transmembrane helix</keyword>
<accession>A0ABR8MHM2</accession>
<evidence type="ECO:0000256" key="3">
    <source>
        <dbReference type="ARBA" id="ARBA00022801"/>
    </source>
</evidence>
<organism evidence="9 10">
    <name type="scientific">Nocardioides hwasunensis</name>
    <dbReference type="NCBI Taxonomy" id="397258"/>
    <lineage>
        <taxon>Bacteria</taxon>
        <taxon>Bacillati</taxon>
        <taxon>Actinomycetota</taxon>
        <taxon>Actinomycetes</taxon>
        <taxon>Propionibacteriales</taxon>
        <taxon>Nocardioidaceae</taxon>
        <taxon>Nocardioides</taxon>
    </lineage>
</organism>
<proteinExistence type="inferred from homology"/>
<dbReference type="InterPro" id="IPR036852">
    <property type="entry name" value="Peptidase_S8/S53_dom_sf"/>
</dbReference>
<evidence type="ECO:0000256" key="5">
    <source>
        <dbReference type="PROSITE-ProRule" id="PRU01240"/>
    </source>
</evidence>
<keyword evidence="4 5" id="KW-0720">Serine protease</keyword>
<dbReference type="RefSeq" id="WP_191199879.1">
    <property type="nucleotide sequence ID" value="NZ_BAAAPA010000008.1"/>
</dbReference>
<dbReference type="PRINTS" id="PR00723">
    <property type="entry name" value="SUBTILISIN"/>
</dbReference>
<evidence type="ECO:0000256" key="1">
    <source>
        <dbReference type="ARBA" id="ARBA00011073"/>
    </source>
</evidence>
<name>A0ABR8MHM2_9ACTN</name>
<dbReference type="Proteomes" id="UP000649289">
    <property type="component" value="Unassembled WGS sequence"/>
</dbReference>
<comment type="caution">
    <text evidence="9">The sequence shown here is derived from an EMBL/GenBank/DDBJ whole genome shotgun (WGS) entry which is preliminary data.</text>
</comment>
<dbReference type="InterPro" id="IPR000209">
    <property type="entry name" value="Peptidase_S8/S53_dom"/>
</dbReference>
<dbReference type="InterPro" id="IPR015500">
    <property type="entry name" value="Peptidase_S8_subtilisin-rel"/>
</dbReference>
<feature type="chain" id="PRO_5045916358" evidence="7">
    <location>
        <begin position="30"/>
        <end position="416"/>
    </location>
</feature>
<keyword evidence="7" id="KW-0732">Signal</keyword>
<evidence type="ECO:0000256" key="7">
    <source>
        <dbReference type="SAM" id="SignalP"/>
    </source>
</evidence>
<protein>
    <submittedName>
        <fullName evidence="9">S8 family serine peptidase</fullName>
    </submittedName>
</protein>
<keyword evidence="10" id="KW-1185">Reference proteome</keyword>
<feature type="transmembrane region" description="Helical" evidence="6">
    <location>
        <begin position="376"/>
        <end position="398"/>
    </location>
</feature>
<comment type="similarity">
    <text evidence="1 5">Belongs to the peptidase S8 family.</text>
</comment>
<reference evidence="9 10" key="1">
    <citation type="submission" date="2020-09" db="EMBL/GenBank/DDBJ databases">
        <title>novel species in genus Nocardioides.</title>
        <authorList>
            <person name="Zhang G."/>
        </authorList>
    </citation>
    <scope>NUCLEOTIDE SEQUENCE [LARGE SCALE GENOMIC DNA]</scope>
    <source>
        <strain evidence="9 10">19197</strain>
    </source>
</reference>
<dbReference type="PANTHER" id="PTHR43806:SF11">
    <property type="entry name" value="CEREVISIN-RELATED"/>
    <property type="match status" value="1"/>
</dbReference>
<dbReference type="PROSITE" id="PS00138">
    <property type="entry name" value="SUBTILASE_SER"/>
    <property type="match status" value="1"/>
</dbReference>
<dbReference type="Pfam" id="PF00082">
    <property type="entry name" value="Peptidase_S8"/>
    <property type="match status" value="1"/>
</dbReference>
<evidence type="ECO:0000256" key="2">
    <source>
        <dbReference type="ARBA" id="ARBA00022670"/>
    </source>
</evidence>
<evidence type="ECO:0000256" key="4">
    <source>
        <dbReference type="ARBA" id="ARBA00022825"/>
    </source>
</evidence>
<sequence>MTRLRPRVRRAAGWVALLPLTLVCTAALAGAVAVPAAAEPGGCEVKPGADAPGVVPWAQERLGFDRVHRFATGAGVTVAVIDSGLTQVQPQAALIRTRTPLNVMGGPYAADDTYDCEDYGHGTRVAAIIGAPAMTGEGFMGLAPEATIMPIKYRDSDTSDIGGDSAAVARGIIAAVEGGADVINLSLQAPDTPELRTAMERAAAADVVVVASSGNLSGSDLPEAYPGKYAEEEGFGNVITVGATDQDDQLTAFSVSGTQVGIVAPGAQILGPTQIQGYYAEDGTSFSTPFVAATAALVRQTHPRLSAARVVNRLKATADPPGVSVPDAGYGYGIVDPYLAVTAERDDRRITAPQQPLPAAPAPDLPPPPDHTLRDAGMVAAAALLGLALVVLVATIAVRHVRERGAPRARSAPLAD</sequence>
<dbReference type="PROSITE" id="PS51892">
    <property type="entry name" value="SUBTILASE"/>
    <property type="match status" value="1"/>
</dbReference>
<dbReference type="EMBL" id="JACXYY010000005">
    <property type="protein sequence ID" value="MBD3915545.1"/>
    <property type="molecule type" value="Genomic_DNA"/>
</dbReference>
<keyword evidence="3 5" id="KW-0378">Hydrolase</keyword>
<keyword evidence="6" id="KW-0472">Membrane</keyword>
<feature type="active site" description="Charge relay system" evidence="5">
    <location>
        <position position="82"/>
    </location>
</feature>
<feature type="active site" description="Charge relay system" evidence="5">
    <location>
        <position position="121"/>
    </location>
</feature>
<evidence type="ECO:0000313" key="10">
    <source>
        <dbReference type="Proteomes" id="UP000649289"/>
    </source>
</evidence>
<gene>
    <name evidence="9" type="ORF">IEZ25_13055</name>
</gene>
<feature type="active site" description="Charge relay system" evidence="5">
    <location>
        <position position="285"/>
    </location>
</feature>
<dbReference type="Gene3D" id="3.40.50.200">
    <property type="entry name" value="Peptidase S8/S53 domain"/>
    <property type="match status" value="1"/>
</dbReference>
<feature type="signal peptide" evidence="7">
    <location>
        <begin position="1"/>
        <end position="29"/>
    </location>
</feature>
<dbReference type="PANTHER" id="PTHR43806">
    <property type="entry name" value="PEPTIDASE S8"/>
    <property type="match status" value="1"/>
</dbReference>
<keyword evidence="2 5" id="KW-0645">Protease</keyword>
<dbReference type="InterPro" id="IPR050131">
    <property type="entry name" value="Peptidase_S8_subtilisin-like"/>
</dbReference>
<evidence type="ECO:0000256" key="6">
    <source>
        <dbReference type="SAM" id="Phobius"/>
    </source>
</evidence>
<evidence type="ECO:0000259" key="8">
    <source>
        <dbReference type="Pfam" id="PF00082"/>
    </source>
</evidence>
<keyword evidence="6" id="KW-0812">Transmembrane</keyword>